<evidence type="ECO:0000313" key="5">
    <source>
        <dbReference type="Proteomes" id="UP000235388"/>
    </source>
</evidence>
<dbReference type="Gene3D" id="3.20.20.80">
    <property type="entry name" value="Glycosidases"/>
    <property type="match status" value="1"/>
</dbReference>
<dbReference type="SUPFAM" id="SSF51445">
    <property type="entry name" value="(Trans)glycosidases"/>
    <property type="match status" value="1"/>
</dbReference>
<feature type="region of interest" description="Disordered" evidence="1">
    <location>
        <begin position="52"/>
        <end position="76"/>
    </location>
</feature>
<dbReference type="Proteomes" id="UP000235392">
    <property type="component" value="Unassembled WGS sequence"/>
</dbReference>
<evidence type="ECO:0008006" key="7">
    <source>
        <dbReference type="Google" id="ProtNLM"/>
    </source>
</evidence>
<gene>
    <name evidence="3" type="ORF">PCANC_17286</name>
    <name evidence="4" type="ORF">PCASD_01438</name>
</gene>
<reference evidence="5 6" key="1">
    <citation type="submission" date="2017-11" db="EMBL/GenBank/DDBJ databases">
        <title>De novo assembly and phasing of dikaryotic genomes from two isolates of Puccinia coronata f. sp. avenae, the causal agent of oat crown rust.</title>
        <authorList>
            <person name="Miller M.E."/>
            <person name="Zhang Y."/>
            <person name="Omidvar V."/>
            <person name="Sperschneider J."/>
            <person name="Schwessinger B."/>
            <person name="Raley C."/>
            <person name="Palmer J.M."/>
            <person name="Garnica D."/>
            <person name="Upadhyaya N."/>
            <person name="Rathjen J."/>
            <person name="Taylor J.M."/>
            <person name="Park R.F."/>
            <person name="Dodds P.N."/>
            <person name="Hirsch C.D."/>
            <person name="Kianian S.F."/>
            <person name="Figueroa M."/>
        </authorList>
    </citation>
    <scope>NUCLEOTIDE SEQUENCE [LARGE SCALE GENOMIC DNA]</scope>
    <source>
        <strain evidence="3">12NC29</strain>
        <strain evidence="4">12SD80</strain>
    </source>
</reference>
<dbReference type="EMBL" id="PGCI01000010">
    <property type="protein sequence ID" value="PLW50522.1"/>
    <property type="molecule type" value="Genomic_DNA"/>
</dbReference>
<sequence length="644" mass="71273">MFTLATSRTTSFTPLLLLLCLSFFSSSNLADDNMTVFSTSSFDQSYQYNSTRSSKTTTYSDTDGSPSENPRSKDKFWCGNPNDPSFPLNSEQRPALLSRPLLNLRCTPKLKPYVQVDDPAISSLIVDAGLTYYPIEGAIEISDKVKQLEIVIINTNTSQAITAGIVAINTLGNQFQFPLTTVGKPSLDSYQILCQAYSNDEYITEKSVPFEYLPDLAHKGIGESVRVNSESGTIMVTNDKGALQTLIPFGFAVDYSRNYSASQLTALITTLKDLNVNTVQLILGTQGSTDVAQLNRFLNDLGKAGIWIQYDMRRIYWNQALVTSHINLARQHSNVLLYHTAMEPDGHAMEAGDICEASQAVRQNDPYHPVSITLSCQDYNFSNYTSGNDIILTNLFVIGANQHSAGGATGSNSIFGSSACDKCKGSFLDLVYQIRIFRDRRHALGRDRNMQIWGVPQANPPPNSATNFNVPTGEQFLLMCTIYIIEGAVGLMTWNEEMQFSPDLKEAVQTIGSSLPQIGRYLERPQSFVPLPPVNAYPNDTFIANIWLNTADQTILVMVANLAPQEVDWEVKPPLFKFNSTSTSTNQLQLSYLYISQNSHHPRINQNHDQVSLKGNLNGYGFGAWIIQAKSDADKPTPITPSNQ</sequence>
<protein>
    <recommendedName>
        <fullName evidence="7">Alpha-galactosidase</fullName>
    </recommendedName>
</protein>
<evidence type="ECO:0000313" key="3">
    <source>
        <dbReference type="EMBL" id="PLW37500.1"/>
    </source>
</evidence>
<accession>A0A2N5UID3</accession>
<keyword evidence="5" id="KW-1185">Reference proteome</keyword>
<feature type="chain" id="PRO_5015083867" description="Alpha-galactosidase" evidence="2">
    <location>
        <begin position="31"/>
        <end position="644"/>
    </location>
</feature>
<organism evidence="3 5">
    <name type="scientific">Puccinia coronata f. sp. avenae</name>
    <dbReference type="NCBI Taxonomy" id="200324"/>
    <lineage>
        <taxon>Eukaryota</taxon>
        <taxon>Fungi</taxon>
        <taxon>Dikarya</taxon>
        <taxon>Basidiomycota</taxon>
        <taxon>Pucciniomycotina</taxon>
        <taxon>Pucciniomycetes</taxon>
        <taxon>Pucciniales</taxon>
        <taxon>Pucciniaceae</taxon>
        <taxon>Puccinia</taxon>
    </lineage>
</organism>
<dbReference type="Proteomes" id="UP000235388">
    <property type="component" value="Unassembled WGS sequence"/>
</dbReference>
<dbReference type="OrthoDB" id="2338662at2759"/>
<evidence type="ECO:0000313" key="4">
    <source>
        <dbReference type="EMBL" id="PLW50522.1"/>
    </source>
</evidence>
<comment type="caution">
    <text evidence="3">The sequence shown here is derived from an EMBL/GenBank/DDBJ whole genome shotgun (WGS) entry which is preliminary data.</text>
</comment>
<evidence type="ECO:0000313" key="6">
    <source>
        <dbReference type="Proteomes" id="UP000235392"/>
    </source>
</evidence>
<keyword evidence="2" id="KW-0732">Signal</keyword>
<feature type="signal peptide" evidence="2">
    <location>
        <begin position="1"/>
        <end position="30"/>
    </location>
</feature>
<dbReference type="AlphaFoldDB" id="A0A2N5UID3"/>
<dbReference type="InterPro" id="IPR017853">
    <property type="entry name" value="GH"/>
</dbReference>
<proteinExistence type="predicted"/>
<evidence type="ECO:0000256" key="2">
    <source>
        <dbReference type="SAM" id="SignalP"/>
    </source>
</evidence>
<dbReference type="STRING" id="200324.A0A2N5UID3"/>
<name>A0A2N5UID3_9BASI</name>
<dbReference type="EMBL" id="PGCJ01000221">
    <property type="protein sequence ID" value="PLW37500.1"/>
    <property type="molecule type" value="Genomic_DNA"/>
</dbReference>
<feature type="compositionally biased region" description="Polar residues" evidence="1">
    <location>
        <begin position="52"/>
        <end position="69"/>
    </location>
</feature>
<evidence type="ECO:0000256" key="1">
    <source>
        <dbReference type="SAM" id="MobiDB-lite"/>
    </source>
</evidence>